<dbReference type="NCBIfam" id="TIGR01640">
    <property type="entry name" value="F_box_assoc_1"/>
    <property type="match status" value="1"/>
</dbReference>
<evidence type="ECO:0000313" key="3">
    <source>
        <dbReference type="EnsemblPlants" id="KRH71061"/>
    </source>
</evidence>
<dbReference type="EnsemblPlants" id="KRH71061">
    <property type="protein sequence ID" value="KRH71061"/>
    <property type="gene ID" value="GLYMA_02G126700"/>
</dbReference>
<dbReference type="Proteomes" id="UP000008827">
    <property type="component" value="Chromosome 2"/>
</dbReference>
<dbReference type="AlphaFoldDB" id="A0A0R0L3W0"/>
<dbReference type="EMBL" id="CM000835">
    <property type="protein sequence ID" value="KRH71061.1"/>
    <property type="molecule type" value="Genomic_DNA"/>
</dbReference>
<evidence type="ECO:0000259" key="1">
    <source>
        <dbReference type="Pfam" id="PF07734"/>
    </source>
</evidence>
<gene>
    <name evidence="2" type="ORF">GLYMA_02G126700</name>
</gene>
<dbReference type="Gramene" id="KRH71061">
    <property type="protein sequence ID" value="KRH71061"/>
    <property type="gene ID" value="GLYMA_02G126700"/>
</dbReference>
<dbReference type="ExpressionAtlas" id="A0A0R0L3W0">
    <property type="expression patterns" value="baseline and differential"/>
</dbReference>
<dbReference type="PANTHER" id="PTHR31672">
    <property type="entry name" value="BNACNNG10540D PROTEIN"/>
    <property type="match status" value="1"/>
</dbReference>
<reference evidence="2 3" key="1">
    <citation type="journal article" date="2010" name="Nature">
        <title>Genome sequence of the palaeopolyploid soybean.</title>
        <authorList>
            <person name="Schmutz J."/>
            <person name="Cannon S.B."/>
            <person name="Schlueter J."/>
            <person name="Ma J."/>
            <person name="Mitros T."/>
            <person name="Nelson W."/>
            <person name="Hyten D.L."/>
            <person name="Song Q."/>
            <person name="Thelen J.J."/>
            <person name="Cheng J."/>
            <person name="Xu D."/>
            <person name="Hellsten U."/>
            <person name="May G.D."/>
            <person name="Yu Y."/>
            <person name="Sakurai T."/>
            <person name="Umezawa T."/>
            <person name="Bhattacharyya M.K."/>
            <person name="Sandhu D."/>
            <person name="Valliyodan B."/>
            <person name="Lindquist E."/>
            <person name="Peto M."/>
            <person name="Grant D."/>
            <person name="Shu S."/>
            <person name="Goodstein D."/>
            <person name="Barry K."/>
            <person name="Futrell-Griggs M."/>
            <person name="Abernathy B."/>
            <person name="Du J."/>
            <person name="Tian Z."/>
            <person name="Zhu L."/>
            <person name="Gill N."/>
            <person name="Joshi T."/>
            <person name="Libault M."/>
            <person name="Sethuraman A."/>
            <person name="Zhang X.-C."/>
            <person name="Shinozaki K."/>
            <person name="Nguyen H.T."/>
            <person name="Wing R.A."/>
            <person name="Cregan P."/>
            <person name="Specht J."/>
            <person name="Grimwood J."/>
            <person name="Rokhsar D."/>
            <person name="Stacey G."/>
            <person name="Shoemaker R.C."/>
            <person name="Jackson S.A."/>
        </authorList>
    </citation>
    <scope>NUCLEOTIDE SEQUENCE</scope>
    <source>
        <strain evidence="3">cv. Williams 82</strain>
        <tissue evidence="2">Callus</tissue>
    </source>
</reference>
<dbReference type="OMA" id="YDETLLW"/>
<dbReference type="SUPFAM" id="SSF50965">
    <property type="entry name" value="Galactose oxidase, central domain"/>
    <property type="match status" value="1"/>
</dbReference>
<keyword evidence="4" id="KW-1185">Reference proteome</keyword>
<reference evidence="3" key="2">
    <citation type="submission" date="2018-02" db="UniProtKB">
        <authorList>
            <consortium name="EnsemblPlants"/>
        </authorList>
    </citation>
    <scope>IDENTIFICATION</scope>
    <source>
        <strain evidence="3">Williams 82</strain>
    </source>
</reference>
<dbReference type="PaxDb" id="3847-GLYMA02G14030.1"/>
<sequence>MQCHTLPLELIREILRRLRVKSLLQLNCFAASPSHRLLRRSNPFFVESIDVENSSAVNLPLPLPSSPRNWGKYKIYGTKHQILGSCRGLILLHNKTRYENYLILWNPSTGVHKRLSNLKFDSTEYYFLYGFGYDPSTDDYLIVLVGFLDEFDEEPYGVPNVHIFSFKTNSWEEDSVRVPNEIFHGKFRSGSLLNETLHWLVLCKNQNVPVVVAFDLMQRTTEIWVMKEYKVQSSWTRIIDIPAYGISLICTTKDEPPECLAFDGDRGLFCANLPSGYALHKAQNFHMIPCQP</sequence>
<dbReference type="PANTHER" id="PTHR31672:SF13">
    <property type="entry name" value="F-BOX PROTEIN CPR30-LIKE"/>
    <property type="match status" value="1"/>
</dbReference>
<evidence type="ECO:0000313" key="2">
    <source>
        <dbReference type="EMBL" id="KRH71061.1"/>
    </source>
</evidence>
<protein>
    <recommendedName>
        <fullName evidence="1">F-box associated beta-propeller type 1 domain-containing protein</fullName>
    </recommendedName>
</protein>
<dbReference type="InParanoid" id="A0A0R0L3W0"/>
<reference evidence="2" key="3">
    <citation type="submission" date="2018-07" db="EMBL/GenBank/DDBJ databases">
        <title>WGS assembly of Glycine max.</title>
        <authorList>
            <person name="Schmutz J."/>
            <person name="Cannon S."/>
            <person name="Schlueter J."/>
            <person name="Ma J."/>
            <person name="Mitros T."/>
            <person name="Nelson W."/>
            <person name="Hyten D."/>
            <person name="Song Q."/>
            <person name="Thelen J."/>
            <person name="Cheng J."/>
            <person name="Xu D."/>
            <person name="Hellsten U."/>
            <person name="May G."/>
            <person name="Yu Y."/>
            <person name="Sakurai T."/>
            <person name="Umezawa T."/>
            <person name="Bhattacharyya M."/>
            <person name="Sandhu D."/>
            <person name="Valliyodan B."/>
            <person name="Lindquist E."/>
            <person name="Peto M."/>
            <person name="Grant D."/>
            <person name="Shu S."/>
            <person name="Goodstein D."/>
            <person name="Barry K."/>
            <person name="Futrell-Griggs M."/>
            <person name="Abernathy B."/>
            <person name="Du J."/>
            <person name="Tian Z."/>
            <person name="Zhu L."/>
            <person name="Gill N."/>
            <person name="Joshi T."/>
            <person name="Libault M."/>
            <person name="Sethuraman A."/>
            <person name="Zhang X."/>
            <person name="Shinozaki K."/>
            <person name="Nguyen H."/>
            <person name="Wing R."/>
            <person name="Cregan P."/>
            <person name="Specht J."/>
            <person name="Grimwood J."/>
            <person name="Rokhsar D."/>
            <person name="Stacey G."/>
            <person name="Shoemaker R."/>
            <person name="Jackson S."/>
        </authorList>
    </citation>
    <scope>NUCLEOTIDE SEQUENCE</scope>
    <source>
        <tissue evidence="2">Callus</tissue>
    </source>
</reference>
<evidence type="ECO:0000313" key="4">
    <source>
        <dbReference type="Proteomes" id="UP000008827"/>
    </source>
</evidence>
<dbReference type="InterPro" id="IPR017451">
    <property type="entry name" value="F-box-assoc_interact_dom"/>
</dbReference>
<dbReference type="InterPro" id="IPR006527">
    <property type="entry name" value="F-box-assoc_dom_typ1"/>
</dbReference>
<proteinExistence type="predicted"/>
<dbReference type="InterPro" id="IPR050796">
    <property type="entry name" value="SCF_F-box_component"/>
</dbReference>
<organism evidence="2">
    <name type="scientific">Glycine max</name>
    <name type="common">Soybean</name>
    <name type="synonym">Glycine hispida</name>
    <dbReference type="NCBI Taxonomy" id="3847"/>
    <lineage>
        <taxon>Eukaryota</taxon>
        <taxon>Viridiplantae</taxon>
        <taxon>Streptophyta</taxon>
        <taxon>Embryophyta</taxon>
        <taxon>Tracheophyta</taxon>
        <taxon>Spermatophyta</taxon>
        <taxon>Magnoliopsida</taxon>
        <taxon>eudicotyledons</taxon>
        <taxon>Gunneridae</taxon>
        <taxon>Pentapetalae</taxon>
        <taxon>rosids</taxon>
        <taxon>fabids</taxon>
        <taxon>Fabales</taxon>
        <taxon>Fabaceae</taxon>
        <taxon>Papilionoideae</taxon>
        <taxon>50 kb inversion clade</taxon>
        <taxon>NPAAA clade</taxon>
        <taxon>indigoferoid/millettioid clade</taxon>
        <taxon>Phaseoleae</taxon>
        <taxon>Glycine</taxon>
        <taxon>Glycine subgen. Soja</taxon>
    </lineage>
</organism>
<name>A0A0R0L3W0_SOYBN</name>
<dbReference type="Pfam" id="PF07734">
    <property type="entry name" value="FBA_1"/>
    <property type="match status" value="1"/>
</dbReference>
<feature type="domain" description="F-box associated beta-propeller type 1" evidence="1">
    <location>
        <begin position="83"/>
        <end position="217"/>
    </location>
</feature>
<accession>A0A0R0L3W0</accession>
<dbReference type="InterPro" id="IPR011043">
    <property type="entry name" value="Gal_Oxase/kelch_b-propeller"/>
</dbReference>